<feature type="transmembrane region" description="Helical" evidence="17">
    <location>
        <begin position="265"/>
        <end position="288"/>
    </location>
</feature>
<dbReference type="PRINTS" id="PR01437">
    <property type="entry name" value="NUOXDRDTASE4"/>
</dbReference>
<evidence type="ECO:0000256" key="16">
    <source>
        <dbReference type="ARBA" id="ARBA00049551"/>
    </source>
</evidence>
<comment type="subcellular location">
    <subcellularLocation>
        <location evidence="2 17">Mitochondrion membrane</location>
        <topology evidence="2 17">Multi-pass membrane protein</topology>
    </subcellularLocation>
</comment>
<dbReference type="Pfam" id="PF01059">
    <property type="entry name" value="Oxidored_q5_N"/>
    <property type="match status" value="1"/>
</dbReference>
<feature type="transmembrane region" description="Helical" evidence="17">
    <location>
        <begin position="371"/>
        <end position="394"/>
    </location>
</feature>
<reference evidence="20" key="1">
    <citation type="journal article" date="2022" name="Cladistics">
        <title>Diversification of the phytophagous lineages of true bugs (Insecta: Hemiptera: Heteroptera) shortly after that of the flowering plants.</title>
        <authorList>
            <person name="Ye F."/>
            <person name="Kment P."/>
            <person name="Redei D."/>
            <person name="Luo J.Y."/>
            <person name="Wang Y.H."/>
            <person name="Kuechler S.M."/>
            <person name="Zhang W.W."/>
            <person name="Chen P.P."/>
            <person name="Wu H.Y."/>
            <person name="Wu Y.Z."/>
            <person name="Sun X.Y."/>
            <person name="Ding L."/>
            <person name="Wang Y.R."/>
            <person name="Xie Q."/>
        </authorList>
    </citation>
    <scope>NUCLEOTIDE SEQUENCE</scope>
</reference>
<geneLocation type="mitochondrion" evidence="20"/>
<evidence type="ECO:0000259" key="19">
    <source>
        <dbReference type="Pfam" id="PF01059"/>
    </source>
</evidence>
<dbReference type="PANTHER" id="PTHR43507">
    <property type="entry name" value="NADH-UBIQUINONE OXIDOREDUCTASE CHAIN 4"/>
    <property type="match status" value="1"/>
</dbReference>
<dbReference type="EMBL" id="MW619717">
    <property type="protein sequence ID" value="UPI55281.1"/>
    <property type="molecule type" value="Genomic_DNA"/>
</dbReference>
<evidence type="ECO:0000256" key="13">
    <source>
        <dbReference type="ARBA" id="ARBA00023075"/>
    </source>
</evidence>
<dbReference type="InterPro" id="IPR001750">
    <property type="entry name" value="ND/Mrp_TM"/>
</dbReference>
<feature type="transmembrane region" description="Helical" evidence="17">
    <location>
        <begin position="12"/>
        <end position="33"/>
    </location>
</feature>
<dbReference type="GO" id="GO:0042773">
    <property type="term" value="P:ATP synthesis coupled electron transport"/>
    <property type="evidence" value="ECO:0007669"/>
    <property type="project" value="InterPro"/>
</dbReference>
<evidence type="ECO:0000256" key="9">
    <source>
        <dbReference type="ARBA" id="ARBA00022967"/>
    </source>
</evidence>
<evidence type="ECO:0000256" key="2">
    <source>
        <dbReference type="ARBA" id="ARBA00004225"/>
    </source>
</evidence>
<feature type="transmembrane region" description="Helical" evidence="17">
    <location>
        <begin position="174"/>
        <end position="197"/>
    </location>
</feature>
<proteinExistence type="inferred from homology"/>
<evidence type="ECO:0000256" key="14">
    <source>
        <dbReference type="ARBA" id="ARBA00023128"/>
    </source>
</evidence>
<feature type="transmembrane region" description="Helical" evidence="17">
    <location>
        <begin position="294"/>
        <end position="314"/>
    </location>
</feature>
<feature type="domain" description="NADH:quinone oxidoreductase/Mrp antiporter transmembrane" evidence="18">
    <location>
        <begin position="102"/>
        <end position="380"/>
    </location>
</feature>
<evidence type="ECO:0000256" key="11">
    <source>
        <dbReference type="ARBA" id="ARBA00022989"/>
    </source>
</evidence>
<keyword evidence="8 17" id="KW-0812">Transmembrane</keyword>
<evidence type="ECO:0000256" key="15">
    <source>
        <dbReference type="ARBA" id="ARBA00023136"/>
    </source>
</evidence>
<comment type="similarity">
    <text evidence="3 17">Belongs to the complex I subunit 4 family.</text>
</comment>
<keyword evidence="13 17" id="KW-0830">Ubiquinone</keyword>
<dbReference type="GO" id="GO:0048039">
    <property type="term" value="F:ubiquinone binding"/>
    <property type="evidence" value="ECO:0007669"/>
    <property type="project" value="TreeGrafter"/>
</dbReference>
<comment type="function">
    <text evidence="1">Core subunit of the mitochondrial membrane respiratory chain NADH dehydrogenase (Complex I) that is believed to belong to the minimal assembly required for catalysis. Complex I functions in the transfer of electrons from NADH to the respiratory chain. The immediate electron acceptor for the enzyme is believed to be ubiquinone.</text>
</comment>
<keyword evidence="10 17" id="KW-0249">Electron transport</keyword>
<dbReference type="GeneID" id="72131371"/>
<evidence type="ECO:0000256" key="8">
    <source>
        <dbReference type="ARBA" id="ARBA00022692"/>
    </source>
</evidence>
<keyword evidence="12 17" id="KW-0520">NAD</keyword>
<evidence type="ECO:0000256" key="12">
    <source>
        <dbReference type="ARBA" id="ARBA00023027"/>
    </source>
</evidence>
<accession>A0A8T9VZE4</accession>
<dbReference type="AlphaFoldDB" id="A0A8T9VZE4"/>
<dbReference type="GO" id="GO:0003954">
    <property type="term" value="F:NADH dehydrogenase activity"/>
    <property type="evidence" value="ECO:0007669"/>
    <property type="project" value="TreeGrafter"/>
</dbReference>
<comment type="function">
    <text evidence="17">Core subunit of the mitochondrial membrane respiratory chain NADH dehydrogenase (Complex I) which catalyzes electron transfer from NADH through the respiratory chain, using ubiquinone as an electron acceptor. Essential for the catalytic activity and assembly of complex I.</text>
</comment>
<keyword evidence="14 17" id="KW-0496">Mitochondrion</keyword>
<dbReference type="InterPro" id="IPR000260">
    <property type="entry name" value="NADH4_N"/>
</dbReference>
<organism evidence="20">
    <name type="scientific">Malcus setosus</name>
    <dbReference type="NCBI Taxonomy" id="2813416"/>
    <lineage>
        <taxon>Eukaryota</taxon>
        <taxon>Metazoa</taxon>
        <taxon>Ecdysozoa</taxon>
        <taxon>Arthropoda</taxon>
        <taxon>Hexapoda</taxon>
        <taxon>Insecta</taxon>
        <taxon>Pterygota</taxon>
        <taxon>Neoptera</taxon>
        <taxon>Paraneoptera</taxon>
        <taxon>Hemiptera</taxon>
        <taxon>Heteroptera</taxon>
        <taxon>Panheteroptera</taxon>
        <taxon>Pentatomomorpha</taxon>
        <taxon>Lygaeoidea</taxon>
        <taxon>Malcidae</taxon>
        <taxon>Malcinae</taxon>
        <taxon>Malcus</taxon>
    </lineage>
</organism>
<evidence type="ECO:0000256" key="5">
    <source>
        <dbReference type="ARBA" id="ARBA00021006"/>
    </source>
</evidence>
<dbReference type="GO" id="GO:0031966">
    <property type="term" value="C:mitochondrial membrane"/>
    <property type="evidence" value="ECO:0007669"/>
    <property type="project" value="UniProtKB-SubCell"/>
</dbReference>
<dbReference type="PANTHER" id="PTHR43507:SF20">
    <property type="entry name" value="NADH-UBIQUINONE OXIDOREDUCTASE CHAIN 4"/>
    <property type="match status" value="1"/>
</dbReference>
<keyword evidence="6 17" id="KW-0813">Transport</keyword>
<dbReference type="GO" id="GO:0008137">
    <property type="term" value="F:NADH dehydrogenase (ubiquinone) activity"/>
    <property type="evidence" value="ECO:0007669"/>
    <property type="project" value="UniProtKB-UniRule"/>
</dbReference>
<evidence type="ECO:0000256" key="3">
    <source>
        <dbReference type="ARBA" id="ARBA00009025"/>
    </source>
</evidence>
<dbReference type="InterPro" id="IPR003918">
    <property type="entry name" value="NADH_UbQ_OxRdtase"/>
</dbReference>
<feature type="transmembrane region" description="Helical" evidence="17">
    <location>
        <begin position="326"/>
        <end position="344"/>
    </location>
</feature>
<feature type="transmembrane region" description="Helical" evidence="17">
    <location>
        <begin position="83"/>
        <end position="99"/>
    </location>
</feature>
<protein>
    <recommendedName>
        <fullName evidence="5 17">NADH-ubiquinone oxidoreductase chain 4</fullName>
        <ecNumber evidence="4 17">7.1.1.2</ecNumber>
    </recommendedName>
</protein>
<evidence type="ECO:0000256" key="6">
    <source>
        <dbReference type="ARBA" id="ARBA00022448"/>
    </source>
</evidence>
<evidence type="ECO:0000313" key="20">
    <source>
        <dbReference type="EMBL" id="UPI55281.1"/>
    </source>
</evidence>
<feature type="transmembrane region" description="Helical" evidence="17">
    <location>
        <begin position="209"/>
        <end position="228"/>
    </location>
</feature>
<name>A0A8T9VZE4_9HEMI</name>
<keyword evidence="9" id="KW-1278">Translocase</keyword>
<feature type="transmembrane region" description="Helical" evidence="17">
    <location>
        <begin position="53"/>
        <end position="71"/>
    </location>
</feature>
<dbReference type="GO" id="GO:0015990">
    <property type="term" value="P:electron transport coupled proton transport"/>
    <property type="evidence" value="ECO:0007669"/>
    <property type="project" value="TreeGrafter"/>
</dbReference>
<dbReference type="RefSeq" id="YP_010373780.1">
    <property type="nucleotide sequence ID" value="NC_063138.1"/>
</dbReference>
<feature type="transmembrane region" description="Helical" evidence="17">
    <location>
        <begin position="105"/>
        <end position="126"/>
    </location>
</feature>
<comment type="catalytic activity">
    <reaction evidence="16 17">
        <text>a ubiquinone + NADH + 5 H(+)(in) = a ubiquinol + NAD(+) + 4 H(+)(out)</text>
        <dbReference type="Rhea" id="RHEA:29091"/>
        <dbReference type="Rhea" id="RHEA-COMP:9565"/>
        <dbReference type="Rhea" id="RHEA-COMP:9566"/>
        <dbReference type="ChEBI" id="CHEBI:15378"/>
        <dbReference type="ChEBI" id="CHEBI:16389"/>
        <dbReference type="ChEBI" id="CHEBI:17976"/>
        <dbReference type="ChEBI" id="CHEBI:57540"/>
        <dbReference type="ChEBI" id="CHEBI:57945"/>
        <dbReference type="EC" id="7.1.1.2"/>
    </reaction>
</comment>
<evidence type="ECO:0000259" key="18">
    <source>
        <dbReference type="Pfam" id="PF00361"/>
    </source>
</evidence>
<dbReference type="CTD" id="72131371"/>
<dbReference type="Pfam" id="PF00361">
    <property type="entry name" value="Proton_antipo_M"/>
    <property type="match status" value="1"/>
</dbReference>
<evidence type="ECO:0000256" key="1">
    <source>
        <dbReference type="ARBA" id="ARBA00003257"/>
    </source>
</evidence>
<sequence length="438" mass="50830">MMKFMLMIMFMIPLLSSYWIMMYSLMLITLFYMMNSIEGFMSYLSYSYGLDMISYWMILLTFWISILMIMASYKIKVMNTFKVFLFIVLTLLFLLFMSFSCTNLFLFYCFFESSIIPTMILIFGWGYQPERLMSGVYLIMYTMFASLPLLVVIFSIMQLNNTCFYFMINLKFNIYMYMSLIMAFLVKMPMFFLHFWLPKAHVEAPISGSMILAGVLLKLGGYGLLRVFTFMYSYIIYNYIWIVISLFGSVVVGFLCLFQVDIKSMIAYSSVSHMGLVIGGIMTCNYLGLSGSLVLMLGHGLCSSGLFVLANLIYERSYSRSIFINKGYMVIMPNLCLFWFILSINNMSSPPTLNLLGEILLINSMVSWGKITMLFLALCSFLSCSYSIYLYSIIQHGQLHPGLKINNFVNIREYSLLFFHLFPLNLFFLKGNLLITLF</sequence>
<feature type="transmembrane region" description="Helical" evidence="17">
    <location>
        <begin position="414"/>
        <end position="435"/>
    </location>
</feature>
<evidence type="ECO:0000256" key="7">
    <source>
        <dbReference type="ARBA" id="ARBA00022660"/>
    </source>
</evidence>
<feature type="transmembrane region" description="Helical" evidence="17">
    <location>
        <begin position="234"/>
        <end position="258"/>
    </location>
</feature>
<keyword evidence="11 17" id="KW-1133">Transmembrane helix</keyword>
<evidence type="ECO:0000256" key="10">
    <source>
        <dbReference type="ARBA" id="ARBA00022982"/>
    </source>
</evidence>
<feature type="transmembrane region" description="Helical" evidence="17">
    <location>
        <begin position="138"/>
        <end position="159"/>
    </location>
</feature>
<keyword evidence="7 17" id="KW-0679">Respiratory chain</keyword>
<dbReference type="EC" id="7.1.1.2" evidence="4 17"/>
<evidence type="ECO:0000256" key="17">
    <source>
        <dbReference type="RuleBase" id="RU003297"/>
    </source>
</evidence>
<keyword evidence="15 17" id="KW-0472">Membrane</keyword>
<evidence type="ECO:0000256" key="4">
    <source>
        <dbReference type="ARBA" id="ARBA00012944"/>
    </source>
</evidence>
<feature type="domain" description="NADH:ubiquinone oxidoreductase chain 4 N-terminal" evidence="19">
    <location>
        <begin position="1"/>
        <end position="97"/>
    </location>
</feature>